<dbReference type="Gene3D" id="1.10.260.40">
    <property type="entry name" value="lambda repressor-like DNA-binding domains"/>
    <property type="match status" value="1"/>
</dbReference>
<sequence length="99" mass="10905">MRLSRPVATLIDMSDKAIGAQVPIRALRIAYGLSVNDLIERIKQHGGPAKLHPDTIRNVELGYKRASAPLMTAWAKALSLTPLDVYQPEPMKSSQERVA</sequence>
<reference evidence="2" key="1">
    <citation type="submission" date="2018-06" db="EMBL/GenBank/DDBJ databases">
        <authorList>
            <person name="Zhirakovskaya E."/>
        </authorList>
    </citation>
    <scope>NUCLEOTIDE SEQUENCE [LARGE SCALE GENOMIC DNA]</scope>
</reference>
<dbReference type="Proteomes" id="UP000258434">
    <property type="component" value="Segment"/>
</dbReference>
<dbReference type="EMBL" id="MH536812">
    <property type="protein sequence ID" value="AXH49012.1"/>
    <property type="molecule type" value="Genomic_DNA"/>
</dbReference>
<proteinExistence type="predicted"/>
<dbReference type="InterPro" id="IPR010982">
    <property type="entry name" value="Lambda_DNA-bd_dom_sf"/>
</dbReference>
<keyword evidence="2" id="KW-1185">Reference proteome</keyword>
<evidence type="ECO:0000313" key="1">
    <source>
        <dbReference type="EMBL" id="AXH49012.1"/>
    </source>
</evidence>
<dbReference type="KEGG" id="vg:54997774"/>
<evidence type="ECO:0000313" key="2">
    <source>
        <dbReference type="Proteomes" id="UP000258434"/>
    </source>
</evidence>
<protein>
    <submittedName>
        <fullName evidence="1">Immunity repressor</fullName>
    </submittedName>
</protein>
<gene>
    <name evidence="1" type="primary">53</name>
    <name evidence="1" type="ORF">SEA_APRICOT_53</name>
</gene>
<dbReference type="SUPFAM" id="SSF47413">
    <property type="entry name" value="lambda repressor-like DNA-binding domains"/>
    <property type="match status" value="1"/>
</dbReference>
<organism evidence="1 2">
    <name type="scientific">Gordonia phage Apricot</name>
    <dbReference type="NCBI Taxonomy" id="2250319"/>
    <lineage>
        <taxon>Viruses</taxon>
        <taxon>Duplodnaviria</taxon>
        <taxon>Heunggongvirae</taxon>
        <taxon>Uroviricota</taxon>
        <taxon>Caudoviricetes</taxon>
        <taxon>Apricotvirus</taxon>
        <taxon>Apricotvirus apricot</taxon>
    </lineage>
</organism>
<dbReference type="RefSeq" id="YP_009806901.1">
    <property type="nucleotide sequence ID" value="NC_048018.1"/>
</dbReference>
<accession>A0A345L160</accession>
<dbReference type="GeneID" id="54997774"/>
<name>A0A345L160_9CAUD</name>
<dbReference type="GO" id="GO:0003677">
    <property type="term" value="F:DNA binding"/>
    <property type="evidence" value="ECO:0007669"/>
    <property type="project" value="InterPro"/>
</dbReference>